<keyword evidence="1" id="KW-1133">Transmembrane helix</keyword>
<sequence>MRRVNKQELLRLHPELADEVLDVFNLEVFIYLDLVIFSIFLGLLLHPLIQSFLWSIFIPLFFLIFFFIVFQIIKRKFPDS</sequence>
<feature type="transmembrane region" description="Helical" evidence="1">
    <location>
        <begin position="51"/>
        <end position="73"/>
    </location>
</feature>
<gene>
    <name evidence="2" type="ORF">HNP81_003007</name>
</gene>
<comment type="caution">
    <text evidence="2">The sequence shown here is derived from an EMBL/GenBank/DDBJ whole genome shotgun (WGS) entry which is preliminary data.</text>
</comment>
<name>A0ABR6CS28_9BACI</name>
<evidence type="ECO:0000313" key="2">
    <source>
        <dbReference type="EMBL" id="MBA9027716.1"/>
    </source>
</evidence>
<evidence type="ECO:0000313" key="3">
    <source>
        <dbReference type="Proteomes" id="UP000626697"/>
    </source>
</evidence>
<protein>
    <submittedName>
        <fullName evidence="2">Uncharacterized protein</fullName>
    </submittedName>
</protein>
<keyword evidence="3" id="KW-1185">Reference proteome</keyword>
<keyword evidence="1" id="KW-0472">Membrane</keyword>
<proteinExistence type="predicted"/>
<dbReference type="EMBL" id="JACJHX010000009">
    <property type="protein sequence ID" value="MBA9027716.1"/>
    <property type="molecule type" value="Genomic_DNA"/>
</dbReference>
<feature type="transmembrane region" description="Helical" evidence="1">
    <location>
        <begin position="20"/>
        <end position="45"/>
    </location>
</feature>
<reference evidence="2 3" key="1">
    <citation type="submission" date="2020-08" db="EMBL/GenBank/DDBJ databases">
        <title>Genomic Encyclopedia of Type Strains, Phase IV (KMG-IV): sequencing the most valuable type-strain genomes for metagenomic binning, comparative biology and taxonomic classification.</title>
        <authorList>
            <person name="Goeker M."/>
        </authorList>
    </citation>
    <scope>NUCLEOTIDE SEQUENCE [LARGE SCALE GENOMIC DNA]</scope>
    <source>
        <strain evidence="2 3">DSM 105481</strain>
    </source>
</reference>
<dbReference type="RefSeq" id="WP_182503115.1">
    <property type="nucleotide sequence ID" value="NZ_JACJHX010000009.1"/>
</dbReference>
<keyword evidence="1" id="KW-0812">Transmembrane</keyword>
<evidence type="ECO:0000256" key="1">
    <source>
        <dbReference type="SAM" id="Phobius"/>
    </source>
</evidence>
<accession>A0ABR6CS28</accession>
<dbReference type="Proteomes" id="UP000626697">
    <property type="component" value="Unassembled WGS sequence"/>
</dbReference>
<organism evidence="2 3">
    <name type="scientific">Peribacillus huizhouensis</name>
    <dbReference type="NCBI Taxonomy" id="1501239"/>
    <lineage>
        <taxon>Bacteria</taxon>
        <taxon>Bacillati</taxon>
        <taxon>Bacillota</taxon>
        <taxon>Bacilli</taxon>
        <taxon>Bacillales</taxon>
        <taxon>Bacillaceae</taxon>
        <taxon>Peribacillus</taxon>
    </lineage>
</organism>